<dbReference type="EMBL" id="CYRY02014442">
    <property type="protein sequence ID" value="VCW84507.1"/>
    <property type="molecule type" value="Genomic_DNA"/>
</dbReference>
<dbReference type="Gene3D" id="1.10.1200.10">
    <property type="entry name" value="ACP-like"/>
    <property type="match status" value="1"/>
</dbReference>
<protein>
    <submittedName>
        <fullName evidence="1">Uncharacterized protein</fullName>
    </submittedName>
</protein>
<sequence>MTSATSDAVLPSLFPFFHFSIFFFSRLVEEVKELCDGLELENEDIYMATTFGDFIQLLVRKLRGDDKDNKCIIDYVEKAVNKLTL</sequence>
<evidence type="ECO:0000313" key="2">
    <source>
        <dbReference type="Proteomes" id="UP000269945"/>
    </source>
</evidence>
<reference evidence="1 2" key="1">
    <citation type="submission" date="2018-10" db="EMBL/GenBank/DDBJ databases">
        <authorList>
            <person name="Ekblom R."/>
            <person name="Jareborg N."/>
        </authorList>
    </citation>
    <scope>NUCLEOTIDE SEQUENCE [LARGE SCALE GENOMIC DNA]</scope>
    <source>
        <tissue evidence="1">Muscle</tissue>
    </source>
</reference>
<dbReference type="Proteomes" id="UP000269945">
    <property type="component" value="Unassembled WGS sequence"/>
</dbReference>
<proteinExistence type="predicted"/>
<accession>A0A9X9LSF0</accession>
<evidence type="ECO:0000313" key="1">
    <source>
        <dbReference type="EMBL" id="VCW84507.1"/>
    </source>
</evidence>
<keyword evidence="2" id="KW-1185">Reference proteome</keyword>
<comment type="caution">
    <text evidence="1">The sequence shown here is derived from an EMBL/GenBank/DDBJ whole genome shotgun (WGS) entry which is preliminary data.</text>
</comment>
<feature type="non-terminal residue" evidence="1">
    <location>
        <position position="1"/>
    </location>
</feature>
<dbReference type="AlphaFoldDB" id="A0A9X9LSF0"/>
<organism evidence="1 2">
    <name type="scientific">Gulo gulo</name>
    <name type="common">Wolverine</name>
    <name type="synonym">Gluton</name>
    <dbReference type="NCBI Taxonomy" id="48420"/>
    <lineage>
        <taxon>Eukaryota</taxon>
        <taxon>Metazoa</taxon>
        <taxon>Chordata</taxon>
        <taxon>Craniata</taxon>
        <taxon>Vertebrata</taxon>
        <taxon>Euteleostomi</taxon>
        <taxon>Mammalia</taxon>
        <taxon>Eutheria</taxon>
        <taxon>Laurasiatheria</taxon>
        <taxon>Carnivora</taxon>
        <taxon>Caniformia</taxon>
        <taxon>Musteloidea</taxon>
        <taxon>Mustelidae</taxon>
        <taxon>Guloninae</taxon>
        <taxon>Gulo</taxon>
    </lineage>
</organism>
<gene>
    <name evidence="1" type="ORF">BN2614_LOCUS1</name>
</gene>
<dbReference type="InterPro" id="IPR036736">
    <property type="entry name" value="ACP-like_sf"/>
</dbReference>
<name>A0A9X9LSF0_GULGU</name>